<reference evidence="12 13" key="1">
    <citation type="submission" date="2018-07" db="EMBL/GenBank/DDBJ databases">
        <title>Marsedoiliclastica nanhaica gen. nov. sp. nov., a novel marine hydrocarbonoclastic bacterium isolated from an in-situ enriched hydrocarbon-degrading consortium in deep-sea sediment.</title>
        <authorList>
            <person name="Dong C."/>
            <person name="Ma T."/>
            <person name="Liu R."/>
            <person name="Shao Z."/>
        </authorList>
    </citation>
    <scope>NUCLEOTIDE SEQUENCE [LARGE SCALE GENOMIC DNA]</scope>
    <source>
        <strain evidence="13">soil36-7</strain>
    </source>
</reference>
<comment type="function">
    <text evidence="10">Plays a role in peptidoglycan recycling by cleaving the terminal beta-1,4-linked N-acetylglucosamine (GlcNAc) from peptide-linked peptidoglycan fragments, giving rise to free GlcNAc, anhydro-N-acetylmuramic acid and anhydro-N-acetylmuramic acid-linked peptides.</text>
</comment>
<proteinExistence type="inferred from homology"/>
<evidence type="ECO:0000256" key="4">
    <source>
        <dbReference type="ARBA" id="ARBA00022801"/>
    </source>
</evidence>
<dbReference type="InterPro" id="IPR017853">
    <property type="entry name" value="GH"/>
</dbReference>
<evidence type="ECO:0000256" key="3">
    <source>
        <dbReference type="ARBA" id="ARBA00022618"/>
    </source>
</evidence>
<organism evidence="12 13">
    <name type="scientific">Hydrocarboniclastica marina</name>
    <dbReference type="NCBI Taxonomy" id="2259620"/>
    <lineage>
        <taxon>Bacteria</taxon>
        <taxon>Pseudomonadati</taxon>
        <taxon>Pseudomonadota</taxon>
        <taxon>Gammaproteobacteria</taxon>
        <taxon>Alteromonadales</taxon>
        <taxon>Alteromonadaceae</taxon>
        <taxon>Hydrocarboniclastica</taxon>
    </lineage>
</organism>
<evidence type="ECO:0000256" key="10">
    <source>
        <dbReference type="HAMAP-Rule" id="MF_00364"/>
    </source>
</evidence>
<dbReference type="InterPro" id="IPR019800">
    <property type="entry name" value="Glyco_hydro_3_AS"/>
</dbReference>
<dbReference type="AlphaFoldDB" id="A0A4P7XMF5"/>
<feature type="active site" description="Proton donor/acceptor" evidence="10">
    <location>
        <position position="174"/>
    </location>
</feature>
<name>A0A4P7XMF5_9ALTE</name>
<feature type="binding site" evidence="10">
    <location>
        <position position="65"/>
    </location>
    <ligand>
        <name>substrate</name>
    </ligand>
</feature>
<dbReference type="OrthoDB" id="9786661at2"/>
<evidence type="ECO:0000313" key="12">
    <source>
        <dbReference type="EMBL" id="QCF27854.1"/>
    </source>
</evidence>
<sequence length="338" mass="36956">MLDLAGLELSHDEADLLSAPQVGGLILFARNYSDCDQLSRLTKSVREVRPDLLIAVDQEGGRVQRFRQGFTRLPPMRALGTLYDREPTAARRLASDCGWLLATELLRFEIDFSFTPVLDLDYHDTTVIGDRAFHRDPDAVSVLAGSLAQGMAEAGMASVGKHFPGHGFVRGDSHTEMPVDERSLSELMQTDIRPFEALCNKELRGLMPAHVIYPDVDSCPAGFSRVWLQQIVRRQLGFAGVIFSDDLSMAAAGIAGTPSARARAALDAGCDMVLVCNDPDAAREVLKWLQAEPDSAPSRSTALASLARRCSAEEAWQRTRTERYQAVQQRLATLGGAA</sequence>
<evidence type="ECO:0000256" key="7">
    <source>
        <dbReference type="ARBA" id="ARBA00023295"/>
    </source>
</evidence>
<dbReference type="Proteomes" id="UP000298049">
    <property type="component" value="Chromosome"/>
</dbReference>
<evidence type="ECO:0000256" key="1">
    <source>
        <dbReference type="ARBA" id="ARBA00001231"/>
    </source>
</evidence>
<dbReference type="GO" id="GO:0009254">
    <property type="term" value="P:peptidoglycan turnover"/>
    <property type="evidence" value="ECO:0007669"/>
    <property type="project" value="UniProtKB-UniRule"/>
</dbReference>
<feature type="site" description="Important for catalytic activity" evidence="10">
    <location>
        <position position="172"/>
    </location>
</feature>
<feature type="binding site" evidence="10">
    <location>
        <position position="131"/>
    </location>
    <ligand>
        <name>substrate</name>
    </ligand>
</feature>
<dbReference type="GO" id="GO:0004563">
    <property type="term" value="F:beta-N-acetylhexosaminidase activity"/>
    <property type="evidence" value="ECO:0007669"/>
    <property type="project" value="UniProtKB-UniRule"/>
</dbReference>
<keyword evidence="4 10" id="KW-0378">Hydrolase</keyword>
<dbReference type="InterPro" id="IPR022956">
    <property type="entry name" value="Beta_hexosaminidase_bac"/>
</dbReference>
<comment type="subcellular location">
    <subcellularLocation>
        <location evidence="10">Cytoplasm</location>
    </subcellularLocation>
</comment>
<dbReference type="PANTHER" id="PTHR30480:SF13">
    <property type="entry name" value="BETA-HEXOSAMINIDASE"/>
    <property type="match status" value="1"/>
</dbReference>
<feature type="binding site" evidence="10">
    <location>
        <position position="57"/>
    </location>
    <ligand>
        <name>substrate</name>
    </ligand>
</feature>
<keyword evidence="7 10" id="KW-0326">Glycosidase</keyword>
<keyword evidence="2 10" id="KW-0963">Cytoplasm</keyword>
<feature type="active site" description="Nucleophile" evidence="10">
    <location>
        <position position="245"/>
    </location>
</feature>
<evidence type="ECO:0000256" key="2">
    <source>
        <dbReference type="ARBA" id="ARBA00022490"/>
    </source>
</evidence>
<dbReference type="SUPFAM" id="SSF51445">
    <property type="entry name" value="(Trans)glycosidases"/>
    <property type="match status" value="1"/>
</dbReference>
<keyword evidence="3 10" id="KW-0132">Cell division</keyword>
<evidence type="ECO:0000259" key="11">
    <source>
        <dbReference type="Pfam" id="PF00933"/>
    </source>
</evidence>
<dbReference type="InterPro" id="IPR036962">
    <property type="entry name" value="Glyco_hydro_3_N_sf"/>
</dbReference>
<dbReference type="GO" id="GO:0005975">
    <property type="term" value="P:carbohydrate metabolic process"/>
    <property type="evidence" value="ECO:0007669"/>
    <property type="project" value="InterPro"/>
</dbReference>
<keyword evidence="5 10" id="KW-0133">Cell shape</keyword>
<dbReference type="InterPro" id="IPR001764">
    <property type="entry name" value="Glyco_hydro_3_N"/>
</dbReference>
<feature type="binding site" evidence="10">
    <location>
        <begin position="161"/>
        <end position="162"/>
    </location>
    <ligand>
        <name>substrate</name>
    </ligand>
</feature>
<protein>
    <recommendedName>
        <fullName evidence="10">Beta-hexosaminidase</fullName>
        <ecNumber evidence="10">3.2.1.52</ecNumber>
    </recommendedName>
    <alternativeName>
        <fullName evidence="10">Beta-N-acetylhexosaminidase</fullName>
    </alternativeName>
    <alternativeName>
        <fullName evidence="10">N-acetyl-beta-glucosaminidase</fullName>
    </alternativeName>
</protein>
<dbReference type="EMBL" id="CP031093">
    <property type="protein sequence ID" value="QCF27854.1"/>
    <property type="molecule type" value="Genomic_DNA"/>
</dbReference>
<gene>
    <name evidence="10" type="primary">nagZ</name>
    <name evidence="12" type="ORF">soil367_06310</name>
</gene>
<comment type="catalytic activity">
    <reaction evidence="1 10">
        <text>Hydrolysis of terminal non-reducing N-acetyl-D-hexosamine residues in N-acetyl-beta-D-hexosaminides.</text>
        <dbReference type="EC" id="3.2.1.52"/>
    </reaction>
</comment>
<evidence type="ECO:0000256" key="5">
    <source>
        <dbReference type="ARBA" id="ARBA00022960"/>
    </source>
</evidence>
<dbReference type="NCBIfam" id="NF003740">
    <property type="entry name" value="PRK05337.1"/>
    <property type="match status" value="1"/>
</dbReference>
<dbReference type="GO" id="GO:0005737">
    <property type="term" value="C:cytoplasm"/>
    <property type="evidence" value="ECO:0007669"/>
    <property type="project" value="UniProtKB-SubCell"/>
</dbReference>
<accession>A0A4P7XMF5</accession>
<dbReference type="PANTHER" id="PTHR30480">
    <property type="entry name" value="BETA-HEXOSAMINIDASE-RELATED"/>
    <property type="match status" value="1"/>
</dbReference>
<keyword evidence="13" id="KW-1185">Reference proteome</keyword>
<comment type="pathway">
    <text evidence="10">Cell wall biogenesis; peptidoglycan recycling.</text>
</comment>
<dbReference type="HAMAP" id="MF_00364">
    <property type="entry name" value="NagZ"/>
    <property type="match status" value="1"/>
</dbReference>
<feature type="domain" description="Glycoside hydrolase family 3 N-terminal" evidence="11">
    <location>
        <begin position="8"/>
        <end position="288"/>
    </location>
</feature>
<keyword evidence="9 10" id="KW-0961">Cell wall biogenesis/degradation</keyword>
<evidence type="ECO:0000256" key="8">
    <source>
        <dbReference type="ARBA" id="ARBA00023306"/>
    </source>
</evidence>
<dbReference type="GO" id="GO:0009252">
    <property type="term" value="P:peptidoglycan biosynthetic process"/>
    <property type="evidence" value="ECO:0007669"/>
    <property type="project" value="UniProtKB-KW"/>
</dbReference>
<comment type="similarity">
    <text evidence="10">Belongs to the glycosyl hydrolase 3 family. NagZ subfamily.</text>
</comment>
<evidence type="ECO:0000256" key="9">
    <source>
        <dbReference type="ARBA" id="ARBA00023316"/>
    </source>
</evidence>
<evidence type="ECO:0000313" key="13">
    <source>
        <dbReference type="Proteomes" id="UP000298049"/>
    </source>
</evidence>
<dbReference type="GO" id="GO:0071555">
    <property type="term" value="P:cell wall organization"/>
    <property type="evidence" value="ECO:0007669"/>
    <property type="project" value="UniProtKB-KW"/>
</dbReference>
<dbReference type="GO" id="GO:0051301">
    <property type="term" value="P:cell division"/>
    <property type="evidence" value="ECO:0007669"/>
    <property type="project" value="UniProtKB-KW"/>
</dbReference>
<keyword evidence="6 10" id="KW-0573">Peptidoglycan synthesis</keyword>
<dbReference type="RefSeq" id="WP_136550542.1">
    <property type="nucleotide sequence ID" value="NZ_CP031093.1"/>
</dbReference>
<dbReference type="Pfam" id="PF00933">
    <property type="entry name" value="Glyco_hydro_3"/>
    <property type="match status" value="1"/>
</dbReference>
<dbReference type="Gene3D" id="3.20.20.300">
    <property type="entry name" value="Glycoside hydrolase, family 3, N-terminal domain"/>
    <property type="match status" value="1"/>
</dbReference>
<dbReference type="UniPathway" id="UPA00544"/>
<dbReference type="KEGG" id="hmi:soil367_06310"/>
<dbReference type="InterPro" id="IPR050226">
    <property type="entry name" value="NagZ_Beta-hexosaminidase"/>
</dbReference>
<evidence type="ECO:0000256" key="6">
    <source>
        <dbReference type="ARBA" id="ARBA00022984"/>
    </source>
</evidence>
<dbReference type="EC" id="3.2.1.52" evidence="10"/>
<dbReference type="GO" id="GO:0008360">
    <property type="term" value="P:regulation of cell shape"/>
    <property type="evidence" value="ECO:0007669"/>
    <property type="project" value="UniProtKB-KW"/>
</dbReference>
<keyword evidence="8 10" id="KW-0131">Cell cycle</keyword>
<dbReference type="PROSITE" id="PS00775">
    <property type="entry name" value="GLYCOSYL_HYDROL_F3"/>
    <property type="match status" value="1"/>
</dbReference>